<organism evidence="2 3">
    <name type="scientific">Mycena alexandri</name>
    <dbReference type="NCBI Taxonomy" id="1745969"/>
    <lineage>
        <taxon>Eukaryota</taxon>
        <taxon>Fungi</taxon>
        <taxon>Dikarya</taxon>
        <taxon>Basidiomycota</taxon>
        <taxon>Agaricomycotina</taxon>
        <taxon>Agaricomycetes</taxon>
        <taxon>Agaricomycetidae</taxon>
        <taxon>Agaricales</taxon>
        <taxon>Marasmiineae</taxon>
        <taxon>Mycenaceae</taxon>
        <taxon>Mycena</taxon>
    </lineage>
</organism>
<evidence type="ECO:0000313" key="2">
    <source>
        <dbReference type="EMBL" id="KAJ7028470.1"/>
    </source>
</evidence>
<dbReference type="Proteomes" id="UP001218188">
    <property type="component" value="Unassembled WGS sequence"/>
</dbReference>
<evidence type="ECO:0000256" key="1">
    <source>
        <dbReference type="SAM" id="MobiDB-lite"/>
    </source>
</evidence>
<keyword evidence="3" id="KW-1185">Reference proteome</keyword>
<proteinExistence type="predicted"/>
<dbReference type="EMBL" id="JARJCM010000112">
    <property type="protein sequence ID" value="KAJ7028470.1"/>
    <property type="molecule type" value="Genomic_DNA"/>
</dbReference>
<dbReference type="AlphaFoldDB" id="A0AAD6SJC1"/>
<feature type="region of interest" description="Disordered" evidence="1">
    <location>
        <begin position="54"/>
        <end position="87"/>
    </location>
</feature>
<comment type="caution">
    <text evidence="2">The sequence shown here is derived from an EMBL/GenBank/DDBJ whole genome shotgun (WGS) entry which is preliminary data.</text>
</comment>
<sequence length="151" mass="16872">MLPMEFGTPAWSVQPTTSGTGLMRRLSQKFDNNVDADNSRRSFLCKSGNTRRQGIFDSPGFRRKSRHSPSRVPHCASETSVASMSSRARLSLERSAKSLSSASMASEQILSPSSENRKSVFVAHLRDRQQLRNIGLASRLELGFIWTRPPF</sequence>
<name>A0AAD6SJC1_9AGAR</name>
<evidence type="ECO:0000313" key="3">
    <source>
        <dbReference type="Proteomes" id="UP001218188"/>
    </source>
</evidence>
<reference evidence="2" key="1">
    <citation type="submission" date="2023-03" db="EMBL/GenBank/DDBJ databases">
        <title>Massive genome expansion in bonnet fungi (Mycena s.s.) driven by repeated elements and novel gene families across ecological guilds.</title>
        <authorList>
            <consortium name="Lawrence Berkeley National Laboratory"/>
            <person name="Harder C.B."/>
            <person name="Miyauchi S."/>
            <person name="Viragh M."/>
            <person name="Kuo A."/>
            <person name="Thoen E."/>
            <person name="Andreopoulos B."/>
            <person name="Lu D."/>
            <person name="Skrede I."/>
            <person name="Drula E."/>
            <person name="Henrissat B."/>
            <person name="Morin E."/>
            <person name="Kohler A."/>
            <person name="Barry K."/>
            <person name="LaButti K."/>
            <person name="Morin E."/>
            <person name="Salamov A."/>
            <person name="Lipzen A."/>
            <person name="Mereny Z."/>
            <person name="Hegedus B."/>
            <person name="Baldrian P."/>
            <person name="Stursova M."/>
            <person name="Weitz H."/>
            <person name="Taylor A."/>
            <person name="Grigoriev I.V."/>
            <person name="Nagy L.G."/>
            <person name="Martin F."/>
            <person name="Kauserud H."/>
        </authorList>
    </citation>
    <scope>NUCLEOTIDE SEQUENCE</scope>
    <source>
        <strain evidence="2">CBHHK200</strain>
    </source>
</reference>
<protein>
    <submittedName>
        <fullName evidence="2">Uncharacterized protein</fullName>
    </submittedName>
</protein>
<gene>
    <name evidence="2" type="ORF">C8F04DRAFT_1119452</name>
</gene>
<accession>A0AAD6SJC1</accession>